<evidence type="ECO:0000256" key="3">
    <source>
        <dbReference type="ARBA" id="ARBA00019841"/>
    </source>
</evidence>
<keyword evidence="6 12" id="KW-0269">Exonuclease</keyword>
<dbReference type="InterPro" id="IPR001667">
    <property type="entry name" value="DDH_dom"/>
</dbReference>
<evidence type="ECO:0000256" key="6">
    <source>
        <dbReference type="ARBA" id="ARBA00022839"/>
    </source>
</evidence>
<feature type="domain" description="RecJ OB" evidence="11">
    <location>
        <begin position="456"/>
        <end position="559"/>
    </location>
</feature>
<comment type="caution">
    <text evidence="12">The sequence shown here is derived from an EMBL/GenBank/DDBJ whole genome shotgun (WGS) entry which is preliminary data.</text>
</comment>
<evidence type="ECO:0000256" key="4">
    <source>
        <dbReference type="ARBA" id="ARBA00022722"/>
    </source>
</evidence>
<keyword evidence="8" id="KW-0175">Coiled coil</keyword>
<dbReference type="InterPro" id="IPR041122">
    <property type="entry name" value="RecJ_OB"/>
</dbReference>
<dbReference type="RefSeq" id="WP_152809002.1">
    <property type="nucleotide sequence ID" value="NZ_WHNW01000002.1"/>
</dbReference>
<dbReference type="InterPro" id="IPR003156">
    <property type="entry name" value="DHHA1_dom"/>
</dbReference>
<dbReference type="AlphaFoldDB" id="A0A6N7EVG8"/>
<dbReference type="Proteomes" id="UP000471298">
    <property type="component" value="Unassembled WGS sequence"/>
</dbReference>
<dbReference type="InterPro" id="IPR051673">
    <property type="entry name" value="SSDNA_exonuclease_RecJ"/>
</dbReference>
<feature type="domain" description="DHHA1" evidence="10">
    <location>
        <begin position="344"/>
        <end position="426"/>
    </location>
</feature>
<evidence type="ECO:0000256" key="1">
    <source>
        <dbReference type="ARBA" id="ARBA00004370"/>
    </source>
</evidence>
<dbReference type="NCBIfam" id="TIGR00644">
    <property type="entry name" value="recJ"/>
    <property type="match status" value="1"/>
</dbReference>
<dbReference type="PANTHER" id="PTHR30255">
    <property type="entry name" value="SINGLE-STRANDED-DNA-SPECIFIC EXONUCLEASE RECJ"/>
    <property type="match status" value="1"/>
</dbReference>
<evidence type="ECO:0000259" key="11">
    <source>
        <dbReference type="Pfam" id="PF17768"/>
    </source>
</evidence>
<evidence type="ECO:0000313" key="13">
    <source>
        <dbReference type="Proteomes" id="UP000471298"/>
    </source>
</evidence>
<dbReference type="InterPro" id="IPR018000">
    <property type="entry name" value="Neurotransmitter_ion_chnl_CS"/>
</dbReference>
<protein>
    <recommendedName>
        <fullName evidence="3">Single-stranded-DNA-specific exonuclease RecJ</fullName>
    </recommendedName>
</protein>
<dbReference type="GO" id="GO:0008409">
    <property type="term" value="F:5'-3' exonuclease activity"/>
    <property type="evidence" value="ECO:0007669"/>
    <property type="project" value="InterPro"/>
</dbReference>
<feature type="domain" description="DDH" evidence="9">
    <location>
        <begin position="69"/>
        <end position="224"/>
    </location>
</feature>
<dbReference type="PANTHER" id="PTHR30255:SF2">
    <property type="entry name" value="SINGLE-STRANDED-DNA-SPECIFIC EXONUCLEASE RECJ"/>
    <property type="match status" value="1"/>
</dbReference>
<comment type="similarity">
    <text evidence="2">Belongs to the RecJ family.</text>
</comment>
<dbReference type="PROSITE" id="PS00236">
    <property type="entry name" value="NEUROTR_ION_CHANNEL"/>
    <property type="match status" value="1"/>
</dbReference>
<dbReference type="Pfam" id="PF17768">
    <property type="entry name" value="RecJ_OB"/>
    <property type="match status" value="1"/>
</dbReference>
<dbReference type="InParanoid" id="A0A6N7EVG8"/>
<evidence type="ECO:0000313" key="12">
    <source>
        <dbReference type="EMBL" id="MPV85595.1"/>
    </source>
</evidence>
<dbReference type="GO" id="GO:0016020">
    <property type="term" value="C:membrane"/>
    <property type="evidence" value="ECO:0007669"/>
    <property type="project" value="UniProtKB-SubCell"/>
</dbReference>
<dbReference type="GO" id="GO:0006310">
    <property type="term" value="P:DNA recombination"/>
    <property type="evidence" value="ECO:0007669"/>
    <property type="project" value="InterPro"/>
</dbReference>
<dbReference type="GO" id="GO:0006281">
    <property type="term" value="P:DNA repair"/>
    <property type="evidence" value="ECO:0007669"/>
    <property type="project" value="InterPro"/>
</dbReference>
<evidence type="ECO:0000256" key="7">
    <source>
        <dbReference type="ARBA" id="ARBA00023136"/>
    </source>
</evidence>
<accession>A0A6N7EVG8</accession>
<dbReference type="GO" id="GO:0003676">
    <property type="term" value="F:nucleic acid binding"/>
    <property type="evidence" value="ECO:0007669"/>
    <property type="project" value="InterPro"/>
</dbReference>
<dbReference type="Gene3D" id="3.10.310.30">
    <property type="match status" value="1"/>
</dbReference>
<evidence type="ECO:0000259" key="9">
    <source>
        <dbReference type="Pfam" id="PF01368"/>
    </source>
</evidence>
<organism evidence="12 13">
    <name type="scientific">Ostreibacterium oceani</name>
    <dbReference type="NCBI Taxonomy" id="2654998"/>
    <lineage>
        <taxon>Bacteria</taxon>
        <taxon>Pseudomonadati</taxon>
        <taxon>Pseudomonadota</taxon>
        <taxon>Gammaproteobacteria</taxon>
        <taxon>Cardiobacteriales</taxon>
        <taxon>Ostreibacteriaceae</taxon>
        <taxon>Ostreibacterium</taxon>
    </lineage>
</organism>
<keyword evidence="13" id="KW-1185">Reference proteome</keyword>
<evidence type="ECO:0000256" key="8">
    <source>
        <dbReference type="SAM" id="Coils"/>
    </source>
</evidence>
<evidence type="ECO:0000256" key="5">
    <source>
        <dbReference type="ARBA" id="ARBA00022801"/>
    </source>
</evidence>
<dbReference type="InterPro" id="IPR038763">
    <property type="entry name" value="DHH_sf"/>
</dbReference>
<proteinExistence type="inferred from homology"/>
<dbReference type="Pfam" id="PF01368">
    <property type="entry name" value="DHH"/>
    <property type="match status" value="1"/>
</dbReference>
<evidence type="ECO:0000259" key="10">
    <source>
        <dbReference type="Pfam" id="PF02272"/>
    </source>
</evidence>
<comment type="subcellular location">
    <subcellularLocation>
        <location evidence="1">Membrane</location>
    </subcellularLocation>
</comment>
<name>A0A6N7EVG8_9GAMM</name>
<dbReference type="Gene3D" id="3.90.1640.30">
    <property type="match status" value="1"/>
</dbReference>
<dbReference type="InterPro" id="IPR004610">
    <property type="entry name" value="RecJ"/>
</dbReference>
<gene>
    <name evidence="12" type="primary">recJ</name>
    <name evidence="12" type="ORF">GCU85_02445</name>
</gene>
<keyword evidence="7" id="KW-0472">Membrane</keyword>
<keyword evidence="5" id="KW-0378">Hydrolase</keyword>
<feature type="coiled-coil region" evidence="8">
    <location>
        <begin position="307"/>
        <end position="334"/>
    </location>
</feature>
<dbReference type="SUPFAM" id="SSF64182">
    <property type="entry name" value="DHH phosphoesterases"/>
    <property type="match status" value="1"/>
</dbReference>
<dbReference type="FunCoup" id="A0A6N7EVG8">
    <property type="interactions" value="356"/>
</dbReference>
<dbReference type="EMBL" id="WHNW01000002">
    <property type="protein sequence ID" value="MPV85595.1"/>
    <property type="molecule type" value="Genomic_DNA"/>
</dbReference>
<dbReference type="Pfam" id="PF02272">
    <property type="entry name" value="DHHA1"/>
    <property type="match status" value="1"/>
</dbReference>
<keyword evidence="4" id="KW-0540">Nuclease</keyword>
<sequence>MKLQDNPCYIELDNYPIDFSPCHRRVLSGRQIDTATLKKPLTDLYSVSQLSQAKSAAIRLYDAIQAGQQIVLVGDYDADGATSTALVLSVLQPLGAKVVSFIPNRFEMGYGLSQAVVDAVLPLTPDIVMTVDNGITANAAVDSLKQHGVAVIITDHHLPTHCLPDADVIVNPNQPSCDFPSKCLAGVGVAFYVMLALRQIYRERGDARIDAVDYSALLALVAIGTIADVVELDYNNRILVEHGLKQLRHNRASIGINALLEVSGCDKKTLSVEEIAFQIAPRLNAAGRVADMQLGVDCLLAKTPMLAKDYALELDRLNRERKAIENEMKAQAQVWIEQIPTANQPVICLCDETWHEGVIGILAGRLKSRYQKTVFVFTQNNGLLKGSARAAEGVNLVQALNAMASDYPEMIRHYGGHAKAAGLSLLPAHFVQFSTLINPIIDAQLTANPPKQVVLTDGELLPYEMNVDNAIFLKTLEVWGNGMPMPRFRNTFFIDAIRGVGDNHAQLSLIEQQSGRHFKGIAFDKFKDYYKFRQNTHQIAYQLNVNHWQGKHQLSLQVIHIEE</sequence>
<evidence type="ECO:0000256" key="2">
    <source>
        <dbReference type="ARBA" id="ARBA00005915"/>
    </source>
</evidence>
<reference evidence="12 13" key="1">
    <citation type="submission" date="2019-10" db="EMBL/GenBank/DDBJ databases">
        <title>Cardiobacteriales fam. a chemoheterotrophic member of the order Cardiobacteriales, and proposal of Cardiobacteriales fam. nov.</title>
        <authorList>
            <person name="Wang C."/>
        </authorList>
    </citation>
    <scope>NUCLEOTIDE SEQUENCE [LARGE SCALE GENOMIC DNA]</scope>
    <source>
        <strain evidence="12 13">ML27</strain>
    </source>
</reference>